<reference evidence="2 3" key="1">
    <citation type="submission" date="2018-06" db="EMBL/GenBank/DDBJ databases">
        <title>Complete Genomes of Monosporascus.</title>
        <authorList>
            <person name="Robinson A.J."/>
            <person name="Natvig D.O."/>
        </authorList>
    </citation>
    <scope>NUCLEOTIDE SEQUENCE [LARGE SCALE GENOMIC DNA]</scope>
    <source>
        <strain evidence="2 3">CBS 110550</strain>
    </source>
</reference>
<protein>
    <submittedName>
        <fullName evidence="2">Uncharacterized protein</fullName>
    </submittedName>
</protein>
<feature type="region of interest" description="Disordered" evidence="1">
    <location>
        <begin position="1"/>
        <end position="95"/>
    </location>
</feature>
<sequence length="116" mass="13242">MNAFASTISPWRTIKPASRKSSSRGEARPGDEPLEEAGPRLDDKSLKEDEVCFDEDLLEGDEARYDDGPLDKDGASAPTQCDDREQTKDNTQPYWFEDYEFDEDMQTSYARRPRAL</sequence>
<feature type="compositionally biased region" description="Basic and acidic residues" evidence="1">
    <location>
        <begin position="61"/>
        <end position="74"/>
    </location>
</feature>
<comment type="caution">
    <text evidence="2">The sequence shown here is derived from an EMBL/GenBank/DDBJ whole genome shotgun (WGS) entry which is preliminary data.</text>
</comment>
<evidence type="ECO:0000313" key="2">
    <source>
        <dbReference type="EMBL" id="RYP04536.1"/>
    </source>
</evidence>
<feature type="compositionally biased region" description="Acidic residues" evidence="1">
    <location>
        <begin position="51"/>
        <end position="60"/>
    </location>
</feature>
<feature type="compositionally biased region" description="Basic and acidic residues" evidence="1">
    <location>
        <begin position="23"/>
        <end position="50"/>
    </location>
</feature>
<dbReference type="Proteomes" id="UP000293360">
    <property type="component" value="Unassembled WGS sequence"/>
</dbReference>
<dbReference type="EMBL" id="QJNU01000206">
    <property type="protein sequence ID" value="RYP04536.1"/>
    <property type="molecule type" value="Genomic_DNA"/>
</dbReference>
<organism evidence="2 3">
    <name type="scientific">Monosporascus ibericus</name>
    <dbReference type="NCBI Taxonomy" id="155417"/>
    <lineage>
        <taxon>Eukaryota</taxon>
        <taxon>Fungi</taxon>
        <taxon>Dikarya</taxon>
        <taxon>Ascomycota</taxon>
        <taxon>Pezizomycotina</taxon>
        <taxon>Sordariomycetes</taxon>
        <taxon>Xylariomycetidae</taxon>
        <taxon>Xylariales</taxon>
        <taxon>Xylariales incertae sedis</taxon>
        <taxon>Monosporascus</taxon>
    </lineage>
</organism>
<gene>
    <name evidence="2" type="ORF">DL764_004398</name>
</gene>
<feature type="compositionally biased region" description="Polar residues" evidence="1">
    <location>
        <begin position="1"/>
        <end position="10"/>
    </location>
</feature>
<evidence type="ECO:0000313" key="3">
    <source>
        <dbReference type="Proteomes" id="UP000293360"/>
    </source>
</evidence>
<name>A0A4Q4TCT4_9PEZI</name>
<proteinExistence type="predicted"/>
<dbReference type="AlphaFoldDB" id="A0A4Q4TCT4"/>
<evidence type="ECO:0000256" key="1">
    <source>
        <dbReference type="SAM" id="MobiDB-lite"/>
    </source>
</evidence>
<dbReference type="OrthoDB" id="4731392at2759"/>
<accession>A0A4Q4TCT4</accession>
<keyword evidence="3" id="KW-1185">Reference proteome</keyword>